<keyword evidence="5" id="KW-1185">Reference proteome</keyword>
<reference evidence="4 5" key="1">
    <citation type="submission" date="2024-04" db="EMBL/GenBank/DDBJ databases">
        <title>Draft genome sequence of Thalassolituus maritimus NBRC 116585.</title>
        <authorList>
            <person name="Miyakawa T."/>
            <person name="Kusuya Y."/>
            <person name="Miura T."/>
        </authorList>
    </citation>
    <scope>NUCLEOTIDE SEQUENCE [LARGE SCALE GENOMIC DNA]</scope>
    <source>
        <strain evidence="4 5">5NW40-0001</strain>
    </source>
</reference>
<keyword evidence="2" id="KW-0186">Copper</keyword>
<dbReference type="PANTHER" id="PTHR12151">
    <property type="entry name" value="ELECTRON TRANSPORT PROTIN SCO1/SENC FAMILY MEMBER"/>
    <property type="match status" value="1"/>
</dbReference>
<name>A0ABP9ZUY2_9GAMM</name>
<dbReference type="CDD" id="cd02968">
    <property type="entry name" value="SCO"/>
    <property type="match status" value="1"/>
</dbReference>
<dbReference type="PROSITE" id="PS51352">
    <property type="entry name" value="THIOREDOXIN_2"/>
    <property type="match status" value="1"/>
</dbReference>
<feature type="domain" description="Thioredoxin" evidence="3">
    <location>
        <begin position="38"/>
        <end position="201"/>
    </location>
</feature>
<evidence type="ECO:0000313" key="5">
    <source>
        <dbReference type="Proteomes" id="UP001481413"/>
    </source>
</evidence>
<gene>
    <name evidence="4" type="ORF">NBRC116585_00470</name>
</gene>
<dbReference type="RefSeq" id="WP_353292884.1">
    <property type="nucleotide sequence ID" value="NZ_BAABWH010000001.1"/>
</dbReference>
<evidence type="ECO:0000256" key="1">
    <source>
        <dbReference type="ARBA" id="ARBA00010996"/>
    </source>
</evidence>
<comment type="caution">
    <text evidence="4">The sequence shown here is derived from an EMBL/GenBank/DDBJ whole genome shotgun (WGS) entry which is preliminary data.</text>
</comment>
<dbReference type="Proteomes" id="UP001481413">
    <property type="component" value="Unassembled WGS sequence"/>
</dbReference>
<evidence type="ECO:0000256" key="2">
    <source>
        <dbReference type="ARBA" id="ARBA00023008"/>
    </source>
</evidence>
<protein>
    <recommendedName>
        <fullName evidence="3">Thioredoxin domain-containing protein</fullName>
    </recommendedName>
</protein>
<dbReference type="Gene3D" id="3.40.30.10">
    <property type="entry name" value="Glutaredoxin"/>
    <property type="match status" value="1"/>
</dbReference>
<accession>A0ABP9ZUY2</accession>
<comment type="similarity">
    <text evidence="1">Belongs to the SCO1/2 family.</text>
</comment>
<dbReference type="InterPro" id="IPR036249">
    <property type="entry name" value="Thioredoxin-like_sf"/>
</dbReference>
<dbReference type="InterPro" id="IPR013766">
    <property type="entry name" value="Thioredoxin_domain"/>
</dbReference>
<dbReference type="InterPro" id="IPR003782">
    <property type="entry name" value="SCO1/SenC"/>
</dbReference>
<organism evidence="4 5">
    <name type="scientific">Thalassolituus maritimus</name>
    <dbReference type="NCBI Taxonomy" id="484498"/>
    <lineage>
        <taxon>Bacteria</taxon>
        <taxon>Pseudomonadati</taxon>
        <taxon>Pseudomonadota</taxon>
        <taxon>Gammaproteobacteria</taxon>
        <taxon>Oceanospirillales</taxon>
        <taxon>Oceanospirillaceae</taxon>
        <taxon>Thalassolituus</taxon>
    </lineage>
</organism>
<evidence type="ECO:0000313" key="4">
    <source>
        <dbReference type="EMBL" id="GAA6143930.1"/>
    </source>
</evidence>
<dbReference type="PANTHER" id="PTHR12151:SF25">
    <property type="entry name" value="LINALOOL DEHYDRATASE_ISOMERASE DOMAIN-CONTAINING PROTEIN"/>
    <property type="match status" value="1"/>
</dbReference>
<sequence>MKDRNYTKYVLVAFFLLMTGLISLFALTTTTPIGVTVEPIYELGGDFTAVGTDGEFSLSELHGSAVVMYFGFLSCTEACPDSIAVYQAARKKLTPEEREQVKFVFISVDPERDTPEKLKQFESFFNGHLIVVTDTVDNIETLTKQYGVYFDLVDLEGSALQYTVDHSSRFYMVDTEGNLVTAMSHSTTPNELAAKIRQLLTPTE</sequence>
<evidence type="ECO:0000259" key="3">
    <source>
        <dbReference type="PROSITE" id="PS51352"/>
    </source>
</evidence>
<dbReference type="EMBL" id="BAABWH010000001">
    <property type="protein sequence ID" value="GAA6143930.1"/>
    <property type="molecule type" value="Genomic_DNA"/>
</dbReference>
<proteinExistence type="inferred from homology"/>
<dbReference type="SUPFAM" id="SSF52833">
    <property type="entry name" value="Thioredoxin-like"/>
    <property type="match status" value="1"/>
</dbReference>
<dbReference type="Pfam" id="PF02630">
    <property type="entry name" value="SCO1-SenC"/>
    <property type="match status" value="1"/>
</dbReference>